<dbReference type="Proteomes" id="UP000663881">
    <property type="component" value="Unassembled WGS sequence"/>
</dbReference>
<keyword evidence="1" id="KW-1133">Transmembrane helix</keyword>
<comment type="caution">
    <text evidence="3">The sequence shown here is derived from an EMBL/GenBank/DDBJ whole genome shotgun (WGS) entry which is preliminary data.</text>
</comment>
<protein>
    <recommendedName>
        <fullName evidence="5">Transmembrane protein</fullName>
    </recommendedName>
</protein>
<evidence type="ECO:0000313" key="2">
    <source>
        <dbReference type="EMBL" id="CAF1197835.1"/>
    </source>
</evidence>
<feature type="transmembrane region" description="Helical" evidence="1">
    <location>
        <begin position="305"/>
        <end position="328"/>
    </location>
</feature>
<dbReference type="Proteomes" id="UP000663891">
    <property type="component" value="Unassembled WGS sequence"/>
</dbReference>
<proteinExistence type="predicted"/>
<accession>A0A818WEL1</accession>
<keyword evidence="1" id="KW-0812">Transmembrane</keyword>
<organism evidence="3 4">
    <name type="scientific">Adineta steineri</name>
    <dbReference type="NCBI Taxonomy" id="433720"/>
    <lineage>
        <taxon>Eukaryota</taxon>
        <taxon>Metazoa</taxon>
        <taxon>Spiralia</taxon>
        <taxon>Gnathifera</taxon>
        <taxon>Rotifera</taxon>
        <taxon>Eurotatoria</taxon>
        <taxon>Bdelloidea</taxon>
        <taxon>Adinetida</taxon>
        <taxon>Adinetidae</taxon>
        <taxon>Adineta</taxon>
    </lineage>
</organism>
<feature type="transmembrane region" description="Helical" evidence="1">
    <location>
        <begin position="620"/>
        <end position="650"/>
    </location>
</feature>
<evidence type="ECO:0000313" key="3">
    <source>
        <dbReference type="EMBL" id="CAF3723210.1"/>
    </source>
</evidence>
<evidence type="ECO:0000313" key="4">
    <source>
        <dbReference type="Proteomes" id="UP000663881"/>
    </source>
</evidence>
<evidence type="ECO:0008006" key="5">
    <source>
        <dbReference type="Google" id="ProtNLM"/>
    </source>
</evidence>
<gene>
    <name evidence="3" type="ORF">OKA104_LOCUS13991</name>
    <name evidence="2" type="ORF">VCS650_LOCUS25442</name>
</gene>
<dbReference type="EMBL" id="CAJNON010000326">
    <property type="protein sequence ID" value="CAF1197835.1"/>
    <property type="molecule type" value="Genomic_DNA"/>
</dbReference>
<dbReference type="AlphaFoldDB" id="A0A818WEL1"/>
<keyword evidence="1" id="KW-0472">Membrane</keyword>
<dbReference type="OrthoDB" id="10051235at2759"/>
<dbReference type="EMBL" id="CAJOAY010000723">
    <property type="protein sequence ID" value="CAF3723210.1"/>
    <property type="molecule type" value="Genomic_DNA"/>
</dbReference>
<evidence type="ECO:0000256" key="1">
    <source>
        <dbReference type="SAM" id="Phobius"/>
    </source>
</evidence>
<sequence length="691" mass="77334">MHPSAVSYSVYAATLVSLNPLNILAGTTLDSMQFATAQAFSYNRNNDISVTINPKLQLAIIGLPAINTVVLMKINANSLNAKEWTLKTVRSEVGPTHCTGFGRSVAWIDDTTVAVAILLVPNRPWSQSEVWIFDVEKSFKIPLFIFPNNQQNFILSISPMFLQIFIFSQSLVIVTNGIYVLVVPSQPAGYVSTTNMTSKGLLYVMNSVKCNPGTFKNTSNFGPCTVCPPQTKNTGNQPCTSCELCNINSFCPLGSVDDVSLDKYPSYTQTFSYPSSPVMNNYDDLLVQNVFNIGHGKRCIVISPLFWTIIVIILCCITWFCMALLQVYSSPKTHSHRAKAKELLKRLDIVSEGERWVGGLFSFAIAVLFGFTFWFSSDFLKLYPIETSDISYASCDNTIRNAVFESSLQLALPNPNGNQRIIFHMLDSQPFTMTMDLLNTIADCSSVTVQQNRPGVNNLLLPMTSCVRQPDNVTLSVSFLLPEHRTNVQLNITGSYFIGGMRLCLRGPDSTDGVHTLQTLDMCQLFLTSNQTLARTTTLHVELIKVINETKPLEVGGNTYYNGRWALTFAESSLSDKLIYEQDGLYLRYMSERTVLSITLSEQPFYLQNIQQPIVRRPELAFHTLLFCTLIIELFGMAFLLVRLVVLPLIRTVRQCYHRNNTMETIVQPSTIIAEPIVQNNFNTNEVSMRS</sequence>
<reference evidence="3" key="1">
    <citation type="submission" date="2021-02" db="EMBL/GenBank/DDBJ databases">
        <authorList>
            <person name="Nowell W R."/>
        </authorList>
    </citation>
    <scope>NUCLEOTIDE SEQUENCE</scope>
</reference>
<feature type="transmembrane region" description="Helical" evidence="1">
    <location>
        <begin position="356"/>
        <end position="375"/>
    </location>
</feature>
<name>A0A818WEL1_9BILA</name>